<organism evidence="9 10">
    <name type="scientific">Albidovulum inexpectatum</name>
    <dbReference type="NCBI Taxonomy" id="196587"/>
    <lineage>
        <taxon>Bacteria</taxon>
        <taxon>Pseudomonadati</taxon>
        <taxon>Pseudomonadota</taxon>
        <taxon>Alphaproteobacteria</taxon>
        <taxon>Rhodobacterales</taxon>
        <taxon>Paracoccaceae</taxon>
        <taxon>Albidovulum</taxon>
    </lineage>
</organism>
<evidence type="ECO:0000256" key="8">
    <source>
        <dbReference type="SAM" id="Phobius"/>
    </source>
</evidence>
<evidence type="ECO:0000256" key="5">
    <source>
        <dbReference type="ARBA" id="ARBA00022989"/>
    </source>
</evidence>
<dbReference type="EMBL" id="PRDS01000002">
    <property type="protein sequence ID" value="PPB81552.1"/>
    <property type="molecule type" value="Genomic_DNA"/>
</dbReference>
<accession>A0A2S5JJC5</accession>
<keyword evidence="5 8" id="KW-1133">Transmembrane helix</keyword>
<evidence type="ECO:0000256" key="1">
    <source>
        <dbReference type="ARBA" id="ARBA00004651"/>
    </source>
</evidence>
<dbReference type="GO" id="GO:0008324">
    <property type="term" value="F:monoatomic cation transmembrane transporter activity"/>
    <property type="evidence" value="ECO:0007669"/>
    <property type="project" value="InterPro"/>
</dbReference>
<evidence type="ECO:0000256" key="7">
    <source>
        <dbReference type="ARBA" id="ARBA00023136"/>
    </source>
</evidence>
<dbReference type="GO" id="GO:0030001">
    <property type="term" value="P:metal ion transport"/>
    <property type="evidence" value="ECO:0007669"/>
    <property type="project" value="UniProtKB-ARBA"/>
</dbReference>
<comment type="subcellular location">
    <subcellularLocation>
        <location evidence="1">Cell membrane</location>
        <topology evidence="1">Multi-pass membrane protein</topology>
    </subcellularLocation>
</comment>
<keyword evidence="10" id="KW-1185">Reference proteome</keyword>
<keyword evidence="7 8" id="KW-0472">Membrane</keyword>
<evidence type="ECO:0000313" key="9">
    <source>
        <dbReference type="EMBL" id="PPB81552.1"/>
    </source>
</evidence>
<evidence type="ECO:0000256" key="2">
    <source>
        <dbReference type="ARBA" id="ARBA00022448"/>
    </source>
</evidence>
<feature type="transmembrane region" description="Helical" evidence="8">
    <location>
        <begin position="303"/>
        <end position="325"/>
    </location>
</feature>
<keyword evidence="2" id="KW-0813">Transport</keyword>
<dbReference type="Pfam" id="PF02386">
    <property type="entry name" value="TrkH"/>
    <property type="match status" value="1"/>
</dbReference>
<dbReference type="InterPro" id="IPR003445">
    <property type="entry name" value="Cat_transpt"/>
</dbReference>
<feature type="transmembrane region" description="Helical" evidence="8">
    <location>
        <begin position="406"/>
        <end position="431"/>
    </location>
</feature>
<dbReference type="GO" id="GO:0005886">
    <property type="term" value="C:plasma membrane"/>
    <property type="evidence" value="ECO:0007669"/>
    <property type="project" value="UniProtKB-SubCell"/>
</dbReference>
<dbReference type="PANTHER" id="PTHR32024:SF3">
    <property type="entry name" value="TRK SYSTEM POTASSIUM UPTAKE PROTEIN"/>
    <property type="match status" value="1"/>
</dbReference>
<sequence length="495" mass="52641">MIILMGGSALAMLVPAIHAFLLRDYSVSRAFLYSALIFLILTAMIAIASVGNRPRQPARDQLLTLLGAYAGLPLILAVPFSEAIPDTHFTSAWWEMISSLTTTGASLYAPDRLEPSLHLWRAMVGWMGGFFVLVTAVAILAPMNLGGFEVLRDVRPRFSEAGSDHWARQKTASEQLVAHAADLLPAYLGLTLALMIGLVMAGETALVAACHAMSVLSTSGITPLGGLDEARSGVLGEALILAFMALAVSRRLIPTGHRHVAPGSLREDPEMRMAILLCTAVPALLFLRHWFGALSVDDVGDIRAAFGALWGTLFTVLSFLTTTGFESAHWMTARNWSGLETPGLVLAGLAVIGGGVATTAGGVKLLRVYAIFLHGEREVERLIHPNSIGGGGVLARRLRRQGARMAWIFFMLFALSIAVTMLALSLAGLNFVQSTTFAVAALSTTGPLAGVTAAEPLSWAALDGPARTILAAAMVLGRLETLAIVALLNPDFWRN</sequence>
<feature type="transmembrane region" description="Helical" evidence="8">
    <location>
        <begin position="186"/>
        <end position="213"/>
    </location>
</feature>
<name>A0A2S5JJC5_9RHOB</name>
<dbReference type="PANTHER" id="PTHR32024">
    <property type="entry name" value="TRK SYSTEM POTASSIUM UPTAKE PROTEIN TRKG-RELATED"/>
    <property type="match status" value="1"/>
</dbReference>
<evidence type="ECO:0000313" key="10">
    <source>
        <dbReference type="Proteomes" id="UP000239736"/>
    </source>
</evidence>
<evidence type="ECO:0000256" key="6">
    <source>
        <dbReference type="ARBA" id="ARBA00023065"/>
    </source>
</evidence>
<feature type="transmembrane region" description="Helical" evidence="8">
    <location>
        <begin position="273"/>
        <end position="291"/>
    </location>
</feature>
<feature type="transmembrane region" description="Helical" evidence="8">
    <location>
        <begin position="122"/>
        <end position="143"/>
    </location>
</feature>
<gene>
    <name evidence="9" type="ORF">LV82_00761</name>
</gene>
<comment type="caution">
    <text evidence="9">The sequence shown here is derived from an EMBL/GenBank/DDBJ whole genome shotgun (WGS) entry which is preliminary data.</text>
</comment>
<keyword evidence="3" id="KW-1003">Cell membrane</keyword>
<feature type="transmembrane region" description="Helical" evidence="8">
    <location>
        <begin position="234"/>
        <end position="253"/>
    </location>
</feature>
<dbReference type="Proteomes" id="UP000239736">
    <property type="component" value="Unassembled WGS sequence"/>
</dbReference>
<feature type="transmembrane region" description="Helical" evidence="8">
    <location>
        <begin position="469"/>
        <end position="488"/>
    </location>
</feature>
<evidence type="ECO:0000256" key="3">
    <source>
        <dbReference type="ARBA" id="ARBA00022475"/>
    </source>
</evidence>
<evidence type="ECO:0000256" key="4">
    <source>
        <dbReference type="ARBA" id="ARBA00022692"/>
    </source>
</evidence>
<feature type="transmembrane region" description="Helical" evidence="8">
    <location>
        <begin position="345"/>
        <end position="366"/>
    </location>
</feature>
<feature type="transmembrane region" description="Helical" evidence="8">
    <location>
        <begin position="62"/>
        <end position="80"/>
    </location>
</feature>
<protein>
    <submittedName>
        <fullName evidence="9">Trk system potassium uptake protein TrkH</fullName>
    </submittedName>
</protein>
<keyword evidence="6" id="KW-0406">Ion transport</keyword>
<proteinExistence type="predicted"/>
<keyword evidence="4 8" id="KW-0812">Transmembrane</keyword>
<dbReference type="AlphaFoldDB" id="A0A2S5JJC5"/>
<feature type="transmembrane region" description="Helical" evidence="8">
    <location>
        <begin position="29"/>
        <end position="50"/>
    </location>
</feature>
<reference evidence="9 10" key="1">
    <citation type="submission" date="2018-01" db="EMBL/GenBank/DDBJ databases">
        <title>Genomic Encyclopedia of Archaeal and Bacterial Type Strains, Phase II (KMG-II): from individual species to whole genera.</title>
        <authorList>
            <person name="Goeker M."/>
        </authorList>
    </citation>
    <scope>NUCLEOTIDE SEQUENCE [LARGE SCALE GENOMIC DNA]</scope>
    <source>
        <strain evidence="9 10">DSM 12048</strain>
    </source>
</reference>